<protein>
    <submittedName>
        <fullName evidence="2">Uncharacterized protein</fullName>
    </submittedName>
</protein>
<keyword evidence="3" id="KW-1185">Reference proteome</keyword>
<evidence type="ECO:0000313" key="2">
    <source>
        <dbReference type="EMBL" id="RZU38766.1"/>
    </source>
</evidence>
<keyword evidence="1" id="KW-0472">Membrane</keyword>
<dbReference type="AlphaFoldDB" id="A0A4V2G3Y9"/>
<feature type="transmembrane region" description="Helical" evidence="1">
    <location>
        <begin position="12"/>
        <end position="35"/>
    </location>
</feature>
<name>A0A4V2G3Y9_9BACT</name>
<accession>A0A4V2G3Y9</accession>
<dbReference type="EMBL" id="SHKW01000001">
    <property type="protein sequence ID" value="RZU38766.1"/>
    <property type="molecule type" value="Genomic_DNA"/>
</dbReference>
<dbReference type="OrthoDB" id="7564746at2"/>
<keyword evidence="1" id="KW-1133">Transmembrane helix</keyword>
<gene>
    <name evidence="2" type="ORF">BDD14_0038</name>
</gene>
<sequence length="170" mass="18545">MSKSKLITPGAAIFYGGLIAGILDAADGFVAYYFAAGFNPIQVLQFIASGFYGAAGRFSKGNSLRLGWSPHPFFHRLRGCCPLRGSNPVSAHAKQGGGNVGHDLRRCGIHCYELCRTTAHNRREITLVFAALAERGSRARFVRWLTDRLGSPMHYKPAQLEYSGGLTIKL</sequence>
<evidence type="ECO:0000256" key="1">
    <source>
        <dbReference type="SAM" id="Phobius"/>
    </source>
</evidence>
<evidence type="ECO:0000313" key="3">
    <source>
        <dbReference type="Proteomes" id="UP000292958"/>
    </source>
</evidence>
<keyword evidence="1" id="KW-0812">Transmembrane</keyword>
<dbReference type="RefSeq" id="WP_130417064.1">
    <property type="nucleotide sequence ID" value="NZ_SHKW01000001.1"/>
</dbReference>
<proteinExistence type="predicted"/>
<dbReference type="Proteomes" id="UP000292958">
    <property type="component" value="Unassembled WGS sequence"/>
</dbReference>
<organism evidence="2 3">
    <name type="scientific">Edaphobacter modestus</name>
    <dbReference type="NCBI Taxonomy" id="388466"/>
    <lineage>
        <taxon>Bacteria</taxon>
        <taxon>Pseudomonadati</taxon>
        <taxon>Acidobacteriota</taxon>
        <taxon>Terriglobia</taxon>
        <taxon>Terriglobales</taxon>
        <taxon>Acidobacteriaceae</taxon>
        <taxon>Edaphobacter</taxon>
    </lineage>
</organism>
<comment type="caution">
    <text evidence="2">The sequence shown here is derived from an EMBL/GenBank/DDBJ whole genome shotgun (WGS) entry which is preliminary data.</text>
</comment>
<reference evidence="2 3" key="1">
    <citation type="submission" date="2019-02" db="EMBL/GenBank/DDBJ databases">
        <title>Genomic Encyclopedia of Archaeal and Bacterial Type Strains, Phase II (KMG-II): from individual species to whole genera.</title>
        <authorList>
            <person name="Goeker M."/>
        </authorList>
    </citation>
    <scope>NUCLEOTIDE SEQUENCE [LARGE SCALE GENOMIC DNA]</scope>
    <source>
        <strain evidence="2 3">DSM 18101</strain>
    </source>
</reference>